<comment type="caution">
    <text evidence="2">The sequence shown here is derived from an EMBL/GenBank/DDBJ whole genome shotgun (WGS) entry which is preliminary data.</text>
</comment>
<sequence>MREQEAPRHVDEPLRPVRRQIAESTASPGSGNDRVHVATIGHSTPESVGHSLASAMNLSQLTPQARALFDRNDLFSADAWQRQYARVEKAGEIAELEGMPRPQ</sequence>
<feature type="compositionally biased region" description="Basic and acidic residues" evidence="1">
    <location>
        <begin position="1"/>
        <end position="15"/>
    </location>
</feature>
<proteinExistence type="predicted"/>
<dbReference type="InterPro" id="IPR036388">
    <property type="entry name" value="WH-like_DNA-bd_sf"/>
</dbReference>
<dbReference type="PATRIC" id="fig|1230455.3.peg.1521"/>
<dbReference type="Gene3D" id="1.10.10.10">
    <property type="entry name" value="Winged helix-like DNA-binding domain superfamily/Winged helix DNA-binding domain"/>
    <property type="match status" value="1"/>
</dbReference>
<reference evidence="2 3" key="1">
    <citation type="journal article" date="2014" name="PLoS Genet.">
        <title>Phylogenetically driven sequencing of extremely halophilic archaea reveals strategies for static and dynamic osmo-response.</title>
        <authorList>
            <person name="Becker E.A."/>
            <person name="Seitzer P.M."/>
            <person name="Tritt A."/>
            <person name="Larsen D."/>
            <person name="Krusor M."/>
            <person name="Yao A.I."/>
            <person name="Wu D."/>
            <person name="Madern D."/>
            <person name="Eisen J.A."/>
            <person name="Darling A.E."/>
            <person name="Facciotti M.T."/>
        </authorList>
    </citation>
    <scope>NUCLEOTIDE SEQUENCE [LARGE SCALE GENOMIC DNA]</scope>
    <source>
        <strain evidence="2 3">JCM 13916</strain>
    </source>
</reference>
<accession>M0PNE9</accession>
<dbReference type="Proteomes" id="UP000011528">
    <property type="component" value="Unassembled WGS sequence"/>
</dbReference>
<organism evidence="2 3">
    <name type="scientific">Halorubrum distributum JCM 13916</name>
    <dbReference type="NCBI Taxonomy" id="1230455"/>
    <lineage>
        <taxon>Archaea</taxon>
        <taxon>Methanobacteriati</taxon>
        <taxon>Methanobacteriota</taxon>
        <taxon>Stenosarchaea group</taxon>
        <taxon>Halobacteria</taxon>
        <taxon>Halobacteriales</taxon>
        <taxon>Haloferacaceae</taxon>
        <taxon>Halorubrum</taxon>
        <taxon>Halorubrum distributum group</taxon>
    </lineage>
</organism>
<evidence type="ECO:0000256" key="1">
    <source>
        <dbReference type="SAM" id="MobiDB-lite"/>
    </source>
</evidence>
<dbReference type="AlphaFoldDB" id="M0PNE9"/>
<evidence type="ECO:0000313" key="3">
    <source>
        <dbReference type="Proteomes" id="UP000011528"/>
    </source>
</evidence>
<name>M0PNE9_9EURY</name>
<evidence type="ECO:0000313" key="2">
    <source>
        <dbReference type="EMBL" id="EMA71029.1"/>
    </source>
</evidence>
<dbReference type="RefSeq" id="WP_007994970.1">
    <property type="nucleotide sequence ID" value="NZ_AOJJ01000057.1"/>
</dbReference>
<gene>
    <name evidence="2" type="ORF">C462_07905</name>
</gene>
<dbReference type="EMBL" id="AOJJ01000057">
    <property type="protein sequence ID" value="EMA71029.1"/>
    <property type="molecule type" value="Genomic_DNA"/>
</dbReference>
<protein>
    <submittedName>
        <fullName evidence="2">Uncharacterized protein</fullName>
    </submittedName>
</protein>
<feature type="region of interest" description="Disordered" evidence="1">
    <location>
        <begin position="1"/>
        <end position="37"/>
    </location>
</feature>